<organism evidence="1 2">
    <name type="scientific">Agaricicola taiwanensis</name>
    <dbReference type="NCBI Taxonomy" id="591372"/>
    <lineage>
        <taxon>Bacteria</taxon>
        <taxon>Pseudomonadati</taxon>
        <taxon>Pseudomonadota</taxon>
        <taxon>Alphaproteobacteria</taxon>
        <taxon>Rhodobacterales</taxon>
        <taxon>Paracoccaceae</taxon>
        <taxon>Agaricicola</taxon>
    </lineage>
</organism>
<sequence length="93" mass="9883">MQRIVIGLFGLARLDAGADALAGGQDLLLAQELGCLAHGLPADAEQCAELDLGRQQASDWINALMDLALEQLRHLQVERNVSSLPIDPAGRAI</sequence>
<protein>
    <submittedName>
        <fullName evidence="1">Uncharacterized protein</fullName>
    </submittedName>
</protein>
<keyword evidence="2" id="KW-1185">Reference proteome</keyword>
<dbReference type="EMBL" id="BMCP01000002">
    <property type="protein sequence ID" value="GGE41737.1"/>
    <property type="molecule type" value="Genomic_DNA"/>
</dbReference>
<dbReference type="Proteomes" id="UP000602745">
    <property type="component" value="Unassembled WGS sequence"/>
</dbReference>
<evidence type="ECO:0000313" key="2">
    <source>
        <dbReference type="Proteomes" id="UP000602745"/>
    </source>
</evidence>
<evidence type="ECO:0000313" key="1">
    <source>
        <dbReference type="EMBL" id="GGE41737.1"/>
    </source>
</evidence>
<comment type="caution">
    <text evidence="1">The sequence shown here is derived from an EMBL/GenBank/DDBJ whole genome shotgun (WGS) entry which is preliminary data.</text>
</comment>
<reference evidence="1" key="2">
    <citation type="submission" date="2020-09" db="EMBL/GenBank/DDBJ databases">
        <authorList>
            <person name="Sun Q."/>
            <person name="Sedlacek I."/>
        </authorList>
    </citation>
    <scope>NUCLEOTIDE SEQUENCE</scope>
    <source>
        <strain evidence="1">CCM 7684</strain>
    </source>
</reference>
<gene>
    <name evidence="1" type="ORF">GCM10007276_18840</name>
</gene>
<dbReference type="AlphaFoldDB" id="A0A8J2YH82"/>
<reference evidence="1" key="1">
    <citation type="journal article" date="2014" name="Int. J. Syst. Evol. Microbiol.">
        <title>Complete genome sequence of Corynebacterium casei LMG S-19264T (=DSM 44701T), isolated from a smear-ripened cheese.</title>
        <authorList>
            <consortium name="US DOE Joint Genome Institute (JGI-PGF)"/>
            <person name="Walter F."/>
            <person name="Albersmeier A."/>
            <person name="Kalinowski J."/>
            <person name="Ruckert C."/>
        </authorList>
    </citation>
    <scope>NUCLEOTIDE SEQUENCE</scope>
    <source>
        <strain evidence="1">CCM 7684</strain>
    </source>
</reference>
<name>A0A8J2YH82_9RHOB</name>
<accession>A0A8J2YH82</accession>
<proteinExistence type="predicted"/>